<dbReference type="EMBL" id="JACMSC010000015">
    <property type="protein sequence ID" value="KAG6487407.1"/>
    <property type="molecule type" value="Genomic_DNA"/>
</dbReference>
<feature type="signal peptide" evidence="2">
    <location>
        <begin position="1"/>
        <end position="16"/>
    </location>
</feature>
<proteinExistence type="predicted"/>
<dbReference type="Proteomes" id="UP000734854">
    <property type="component" value="Unassembled WGS sequence"/>
</dbReference>
<evidence type="ECO:0000256" key="2">
    <source>
        <dbReference type="SAM" id="SignalP"/>
    </source>
</evidence>
<accession>A0A8J5FGJ7</accession>
<dbReference type="Pfam" id="PF12819">
    <property type="entry name" value="Malectin_like"/>
    <property type="match status" value="1"/>
</dbReference>
<organism evidence="4 5">
    <name type="scientific">Zingiber officinale</name>
    <name type="common">Ginger</name>
    <name type="synonym">Amomum zingiber</name>
    <dbReference type="NCBI Taxonomy" id="94328"/>
    <lineage>
        <taxon>Eukaryota</taxon>
        <taxon>Viridiplantae</taxon>
        <taxon>Streptophyta</taxon>
        <taxon>Embryophyta</taxon>
        <taxon>Tracheophyta</taxon>
        <taxon>Spermatophyta</taxon>
        <taxon>Magnoliopsida</taxon>
        <taxon>Liliopsida</taxon>
        <taxon>Zingiberales</taxon>
        <taxon>Zingiberaceae</taxon>
        <taxon>Zingiber</taxon>
    </lineage>
</organism>
<evidence type="ECO:0000259" key="3">
    <source>
        <dbReference type="Pfam" id="PF12819"/>
    </source>
</evidence>
<comment type="subcellular location">
    <subcellularLocation>
        <location evidence="1">Membrane</location>
        <topology evidence="1">Single-pass membrane protein</topology>
    </subcellularLocation>
</comment>
<keyword evidence="2" id="KW-0732">Signal</keyword>
<evidence type="ECO:0000256" key="1">
    <source>
        <dbReference type="ARBA" id="ARBA00004167"/>
    </source>
</evidence>
<gene>
    <name evidence="4" type="ORF">ZIOFF_055993</name>
</gene>
<dbReference type="GO" id="GO:0016020">
    <property type="term" value="C:membrane"/>
    <property type="evidence" value="ECO:0007669"/>
    <property type="project" value="UniProtKB-SubCell"/>
</dbReference>
<reference evidence="4 5" key="1">
    <citation type="submission" date="2020-08" db="EMBL/GenBank/DDBJ databases">
        <title>Plant Genome Project.</title>
        <authorList>
            <person name="Zhang R.-G."/>
        </authorList>
    </citation>
    <scope>NUCLEOTIDE SEQUENCE [LARGE SCALE GENOMIC DNA]</scope>
    <source>
        <tissue evidence="4">Rhizome</tissue>
    </source>
</reference>
<feature type="chain" id="PRO_5035220607" description="Malectin-like domain-containing protein" evidence="2">
    <location>
        <begin position="17"/>
        <end position="324"/>
    </location>
</feature>
<evidence type="ECO:0000313" key="5">
    <source>
        <dbReference type="Proteomes" id="UP000734854"/>
    </source>
</evidence>
<name>A0A8J5FGJ7_ZINOF</name>
<dbReference type="InterPro" id="IPR024788">
    <property type="entry name" value="Malectin-like_Carb-bd_dom"/>
</dbReference>
<feature type="domain" description="Malectin-like" evidence="3">
    <location>
        <begin position="193"/>
        <end position="305"/>
    </location>
</feature>
<evidence type="ECO:0000313" key="4">
    <source>
        <dbReference type="EMBL" id="KAG6487407.1"/>
    </source>
</evidence>
<keyword evidence="5" id="KW-1185">Reference proteome</keyword>
<dbReference type="AlphaFoldDB" id="A0A8J5FGJ7"/>
<protein>
    <recommendedName>
        <fullName evidence="3">Malectin-like domain-containing protein</fullName>
    </recommendedName>
</protein>
<comment type="caution">
    <text evidence="4">The sequence shown here is derived from an EMBL/GenBank/DDBJ whole genome shotgun (WGS) entry which is preliminary data.</text>
</comment>
<sequence>MLFLALTIVIELGGQSVVPGCEPELILQLDVFPCALWPVQHYRFTFGFSIFSDMGSLKTRILPITSLGFLAAPKDRFYNFCISYLGKGVESLGFAKSTDGDSIGSVALIAPRFSSHKRALGLTMAFCLAAKLGLVLLPSLVCMIPISIDFSITPGDIVLLFLQEFVREERSRGCRGDGYLLFEIVWATEVTLSSILMGMAKMPPDNITLMLDFDNGSTSLIPPLFYIYLHFSELSMPKANDSRVFQVELPGTQPITYNMTSKYLVERHVPIVYQVGTDPSTYYLNLTKMPGSTRPPLINAMEVYSKINLSSIATDGGDGVNTLY</sequence>